<feature type="transmembrane region" description="Helical" evidence="7">
    <location>
        <begin position="212"/>
        <end position="232"/>
    </location>
</feature>
<keyword evidence="6 7" id="KW-0472">Membrane</keyword>
<keyword evidence="5" id="KW-0408">Iron</keyword>
<dbReference type="PANTHER" id="PTHR36964:SF1">
    <property type="entry name" value="PROTEIN-METHIONINE-SULFOXIDE REDUCTASE HEME-BINDING SUBUNIT MSRQ"/>
    <property type="match status" value="1"/>
</dbReference>
<protein>
    <submittedName>
        <fullName evidence="9">Ferric reductase-like transmembrane domain-containing protein</fullName>
    </submittedName>
</protein>
<dbReference type="GO" id="GO:0020037">
    <property type="term" value="F:heme binding"/>
    <property type="evidence" value="ECO:0007669"/>
    <property type="project" value="TreeGrafter"/>
</dbReference>
<evidence type="ECO:0000256" key="4">
    <source>
        <dbReference type="ARBA" id="ARBA00022989"/>
    </source>
</evidence>
<evidence type="ECO:0000256" key="2">
    <source>
        <dbReference type="ARBA" id="ARBA00022448"/>
    </source>
</evidence>
<dbReference type="GO" id="GO:0005886">
    <property type="term" value="C:plasma membrane"/>
    <property type="evidence" value="ECO:0007669"/>
    <property type="project" value="TreeGrafter"/>
</dbReference>
<accession>A0A8T3YKI1</accession>
<comment type="subcellular location">
    <subcellularLocation>
        <location evidence="1">Membrane</location>
        <topology evidence="1">Multi-pass membrane protein</topology>
    </subcellularLocation>
</comment>
<sequence length="235" mass="26732">MSRLFGGAMKDWRFVLNFCVFSFLFWAAEFAFQYFGPSEGQIGPSLYRSFGLAGATFFGLSLLSSSLFRFRPALARYWTVRRAFGVVGFLFIALHVLFVTNFLFEGNPFMAYYSLNPFENPLIFGAAAFYILLLVTLTSTDWAVQKLGGKWKAVQRLVYFAFMLSIFHFISTNPAGLLNLAGYFLLLVTALALLGELYWFIQVARQRNFKSLGTFIGLFIILLYIAIAYLAFFSK</sequence>
<evidence type="ECO:0000259" key="8">
    <source>
        <dbReference type="Pfam" id="PF01794"/>
    </source>
</evidence>
<evidence type="ECO:0000256" key="3">
    <source>
        <dbReference type="ARBA" id="ARBA00022692"/>
    </source>
</evidence>
<feature type="transmembrane region" description="Helical" evidence="7">
    <location>
        <begin position="156"/>
        <end position="174"/>
    </location>
</feature>
<evidence type="ECO:0000256" key="1">
    <source>
        <dbReference type="ARBA" id="ARBA00004141"/>
    </source>
</evidence>
<feature type="transmembrane region" description="Helical" evidence="7">
    <location>
        <begin position="12"/>
        <end position="35"/>
    </location>
</feature>
<dbReference type="Pfam" id="PF01794">
    <property type="entry name" value="Ferric_reduct"/>
    <property type="match status" value="1"/>
</dbReference>
<feature type="domain" description="Ferric oxidoreductase" evidence="8">
    <location>
        <begin position="56"/>
        <end position="165"/>
    </location>
</feature>
<comment type="caution">
    <text evidence="9">The sequence shown here is derived from an EMBL/GenBank/DDBJ whole genome shotgun (WGS) entry which is preliminary data.</text>
</comment>
<dbReference type="InterPro" id="IPR022837">
    <property type="entry name" value="MsrQ-like"/>
</dbReference>
<keyword evidence="3 7" id="KW-0812">Transmembrane</keyword>
<feature type="transmembrane region" description="Helical" evidence="7">
    <location>
        <begin position="47"/>
        <end position="70"/>
    </location>
</feature>
<gene>
    <name evidence="9" type="ORF">HY544_01195</name>
</gene>
<evidence type="ECO:0000313" key="9">
    <source>
        <dbReference type="EMBL" id="MBI4210107.1"/>
    </source>
</evidence>
<dbReference type="GO" id="GO:0010181">
    <property type="term" value="F:FMN binding"/>
    <property type="evidence" value="ECO:0007669"/>
    <property type="project" value="TreeGrafter"/>
</dbReference>
<feature type="transmembrane region" description="Helical" evidence="7">
    <location>
        <begin position="82"/>
        <end position="103"/>
    </location>
</feature>
<keyword evidence="4 7" id="KW-1133">Transmembrane helix</keyword>
<dbReference type="AlphaFoldDB" id="A0A8T3YKI1"/>
<feature type="transmembrane region" description="Helical" evidence="7">
    <location>
        <begin position="180"/>
        <end position="200"/>
    </location>
</feature>
<organism evidence="9 10">
    <name type="scientific">Candidatus Iainarchaeum sp</name>
    <dbReference type="NCBI Taxonomy" id="3101447"/>
    <lineage>
        <taxon>Archaea</taxon>
        <taxon>Candidatus Iainarchaeota</taxon>
        <taxon>Candidatus Iainarchaeia</taxon>
        <taxon>Candidatus Iainarchaeales</taxon>
        <taxon>Candidatus Iainarchaeaceae</taxon>
        <taxon>Candidatus Iainarchaeum</taxon>
    </lineage>
</organism>
<evidence type="ECO:0000256" key="6">
    <source>
        <dbReference type="ARBA" id="ARBA00023136"/>
    </source>
</evidence>
<evidence type="ECO:0000256" key="7">
    <source>
        <dbReference type="SAM" id="Phobius"/>
    </source>
</evidence>
<dbReference type="GO" id="GO:0016679">
    <property type="term" value="F:oxidoreductase activity, acting on diphenols and related substances as donors"/>
    <property type="evidence" value="ECO:0007669"/>
    <property type="project" value="TreeGrafter"/>
</dbReference>
<evidence type="ECO:0000313" key="10">
    <source>
        <dbReference type="Proteomes" id="UP000732298"/>
    </source>
</evidence>
<feature type="transmembrane region" description="Helical" evidence="7">
    <location>
        <begin position="123"/>
        <end position="144"/>
    </location>
</feature>
<dbReference type="InterPro" id="IPR013130">
    <property type="entry name" value="Fe3_Rdtase_TM_dom"/>
</dbReference>
<keyword evidence="2" id="KW-0813">Transport</keyword>
<reference evidence="9" key="1">
    <citation type="submission" date="2020-07" db="EMBL/GenBank/DDBJ databases">
        <title>Huge and variable diversity of episymbiotic CPR bacteria and DPANN archaea in groundwater ecosystems.</title>
        <authorList>
            <person name="He C.Y."/>
            <person name="Keren R."/>
            <person name="Whittaker M."/>
            <person name="Farag I.F."/>
            <person name="Doudna J."/>
            <person name="Cate J.H.D."/>
            <person name="Banfield J.F."/>
        </authorList>
    </citation>
    <scope>NUCLEOTIDE SEQUENCE</scope>
    <source>
        <strain evidence="9">NC_groundwater_1296_Ag_S-0.2um_52_80</strain>
    </source>
</reference>
<dbReference type="PANTHER" id="PTHR36964">
    <property type="entry name" value="PROTEIN-METHIONINE-SULFOXIDE REDUCTASE HEME-BINDING SUBUNIT MSRQ"/>
    <property type="match status" value="1"/>
</dbReference>
<dbReference type="Proteomes" id="UP000732298">
    <property type="component" value="Unassembled WGS sequence"/>
</dbReference>
<dbReference type="EMBL" id="JACQPB010000017">
    <property type="protein sequence ID" value="MBI4210107.1"/>
    <property type="molecule type" value="Genomic_DNA"/>
</dbReference>
<evidence type="ECO:0000256" key="5">
    <source>
        <dbReference type="ARBA" id="ARBA00023004"/>
    </source>
</evidence>
<name>A0A8T3YKI1_9ARCH</name>
<proteinExistence type="predicted"/>